<feature type="active site" description="Nucleophile" evidence="2">
    <location>
        <position position="95"/>
    </location>
</feature>
<keyword evidence="5" id="KW-1185">Reference proteome</keyword>
<dbReference type="Pfam" id="PF01734">
    <property type="entry name" value="Patatin"/>
    <property type="match status" value="1"/>
</dbReference>
<dbReference type="InterPro" id="IPR016035">
    <property type="entry name" value="Acyl_Trfase/lysoPLipase"/>
</dbReference>
<feature type="short sequence motif" description="GXSXG" evidence="2">
    <location>
        <begin position="93"/>
        <end position="97"/>
    </location>
</feature>
<accession>A0A1H1R153</accession>
<evidence type="ECO:0000256" key="2">
    <source>
        <dbReference type="PROSITE-ProRule" id="PRU01161"/>
    </source>
</evidence>
<evidence type="ECO:0000259" key="3">
    <source>
        <dbReference type="PROSITE" id="PS51635"/>
    </source>
</evidence>
<dbReference type="PROSITE" id="PS51635">
    <property type="entry name" value="PNPLA"/>
    <property type="match status" value="1"/>
</dbReference>
<sequence length="822" mass="91662">MKEKELRLALVFFGGVSLAVYQHGINREILNLVRASKLYHGARDGEEADAAARSFHDHYPDEPERSTGDIYREFLEILGKDIALRVIVDVIAGSSAGGINGITLSAALAHDRSLMPITSMWLEQADMLGLLAPEARARMWSKWYFWPLLRPLLARLGREGLLPGQADAEMAKRISVFLRSRWFKPPLDGRRLSTVMLDGLTAMNSATTTWESLLPKGERLDLLVTVTDFRGLERPIFIHDPPVAYEREHRHLLRFALEHRKTGHLLSDFDADSFPSLAFAGRASASYPGAFPPAQLRELDDLLAERHMPWPARSRFVANNFRDYQERGENPEDAVLVDGSVLDNKPIMACVEAIHTHGALREVDRRLVYIDPHPKGTRRLPGAGVPGFFATLRGALSDLPRQDPVYNELATISRYNVQARRLKAAILHARPQIARLIEQETAGKLTSGFSVDDLRHWRLLSITLLSGTAIVYDAWMRALIFEALDFVGRLIATACQYTADSPQARRVQEVIEAWAGQQGIIAESYKMPEKLYSNLDLPLFARMILDFGLIYKRRRLNFVLHEINDLYPDLSSGKGAEAASEALDLLKIKIHKCVGELAVYDDLDFLSRHAVSACRELFMAEEGEGAALTAETMATDPEACAEVSRLVERLAQECDMARTVDNVDAVLASPLVQNLPEASRIAILTGYLGYFFWDIILRPTASALALEAGPIEEILVDRISPEDASSIVLDDGKPVLLGSSFAGFGGFLGRAVRENDYLWGRLHAVDRLFDILLSTVPANLRANLAVDALKKRAFERVLEEERQRLGLVRGLVDRIGEVVGRL</sequence>
<keyword evidence="2" id="KW-0442">Lipid degradation</keyword>
<dbReference type="Proteomes" id="UP000243359">
    <property type="component" value="Chromosome I"/>
</dbReference>
<dbReference type="Pfam" id="PF11856">
    <property type="entry name" value="DUF3376"/>
    <property type="match status" value="1"/>
</dbReference>
<evidence type="ECO:0000256" key="1">
    <source>
        <dbReference type="ARBA" id="ARBA00023098"/>
    </source>
</evidence>
<comment type="caution">
    <text evidence="2">Lacks conserved residue(s) required for the propagation of feature annotation.</text>
</comment>
<dbReference type="SUPFAM" id="SSF52151">
    <property type="entry name" value="FabD/lysophospholipase-like"/>
    <property type="match status" value="1"/>
</dbReference>
<feature type="domain" description="PNPLA" evidence="3">
    <location>
        <begin position="10"/>
        <end position="351"/>
    </location>
</feature>
<dbReference type="InterPro" id="IPR019894">
    <property type="entry name" value="Patatin-related_protein"/>
</dbReference>
<reference evidence="5" key="1">
    <citation type="submission" date="2016-10" db="EMBL/GenBank/DDBJ databases">
        <authorList>
            <person name="Varghese N."/>
            <person name="Submissions S."/>
        </authorList>
    </citation>
    <scope>NUCLEOTIDE SEQUENCE [LARGE SCALE GENOMIC DNA]</scope>
    <source>
        <strain evidence="5">KCTC 32247</strain>
    </source>
</reference>
<dbReference type="EMBL" id="LT629751">
    <property type="protein sequence ID" value="SDS28699.1"/>
    <property type="molecule type" value="Genomic_DNA"/>
</dbReference>
<dbReference type="GO" id="GO:0016787">
    <property type="term" value="F:hydrolase activity"/>
    <property type="evidence" value="ECO:0007669"/>
    <property type="project" value="UniProtKB-UniRule"/>
</dbReference>
<dbReference type="AlphaFoldDB" id="A0A1H1R153"/>
<dbReference type="OrthoDB" id="8728704at2"/>
<dbReference type="InterPro" id="IPR024282">
    <property type="entry name" value="DUF3376"/>
</dbReference>
<evidence type="ECO:0000313" key="5">
    <source>
        <dbReference type="Proteomes" id="UP000243359"/>
    </source>
</evidence>
<keyword evidence="2" id="KW-0378">Hydrolase</keyword>
<gene>
    <name evidence="4" type="ORF">SAMN05216221_1481</name>
</gene>
<dbReference type="NCBIfam" id="TIGR03607">
    <property type="entry name" value="patatin-like protein"/>
    <property type="match status" value="1"/>
</dbReference>
<proteinExistence type="predicted"/>
<organism evidence="4 5">
    <name type="scientific">Pseudomonas oryzae</name>
    <dbReference type="NCBI Taxonomy" id="1392877"/>
    <lineage>
        <taxon>Bacteria</taxon>
        <taxon>Pseudomonadati</taxon>
        <taxon>Pseudomonadota</taxon>
        <taxon>Gammaproteobacteria</taxon>
        <taxon>Pseudomonadales</taxon>
        <taxon>Pseudomonadaceae</taxon>
        <taxon>Pseudomonas</taxon>
    </lineage>
</organism>
<evidence type="ECO:0000313" key="4">
    <source>
        <dbReference type="EMBL" id="SDS28699.1"/>
    </source>
</evidence>
<dbReference type="GO" id="GO:0016042">
    <property type="term" value="P:lipid catabolic process"/>
    <property type="evidence" value="ECO:0007669"/>
    <property type="project" value="UniProtKB-UniRule"/>
</dbReference>
<protein>
    <submittedName>
        <fullName evidence="4">Patatin-related protein</fullName>
    </submittedName>
</protein>
<keyword evidence="1 2" id="KW-0443">Lipid metabolism</keyword>
<dbReference type="InterPro" id="IPR002641">
    <property type="entry name" value="PNPLA_dom"/>
</dbReference>
<dbReference type="Gene3D" id="3.40.1090.10">
    <property type="entry name" value="Cytosolic phospholipase A2 catalytic domain"/>
    <property type="match status" value="1"/>
</dbReference>
<feature type="active site" description="Proton acceptor" evidence="2">
    <location>
        <position position="338"/>
    </location>
</feature>
<name>A0A1H1R153_9PSED</name>
<dbReference type="STRING" id="1392877.SAMN05216221_1481"/>
<dbReference type="RefSeq" id="WP_090348333.1">
    <property type="nucleotide sequence ID" value="NZ_LT629751.1"/>
</dbReference>